<evidence type="ECO:0000256" key="1">
    <source>
        <dbReference type="ARBA" id="ARBA00022801"/>
    </source>
</evidence>
<dbReference type="EMBL" id="AP019389">
    <property type="protein sequence ID" value="BBI19837.1"/>
    <property type="molecule type" value="Genomic_DNA"/>
</dbReference>
<protein>
    <recommendedName>
        <fullName evidence="3">Peptidase A2 domain-containing protein</fullName>
    </recommendedName>
</protein>
<dbReference type="Gene3D" id="2.40.70.10">
    <property type="entry name" value="Acid Proteases"/>
    <property type="match status" value="1"/>
</dbReference>
<accession>A0A3T1CFT4</accession>
<dbReference type="GO" id="GO:0004190">
    <property type="term" value="F:aspartic-type endopeptidase activity"/>
    <property type="evidence" value="ECO:0007669"/>
    <property type="project" value="InterPro"/>
</dbReference>
<proteinExistence type="predicted"/>
<dbReference type="InterPro" id="IPR001995">
    <property type="entry name" value="Peptidase_A2_cat"/>
</dbReference>
<dbReference type="AlphaFoldDB" id="A0A3T1CFT4"/>
<feature type="signal peptide" evidence="2">
    <location>
        <begin position="1"/>
        <end position="20"/>
    </location>
</feature>
<evidence type="ECO:0000313" key="5">
    <source>
        <dbReference type="Proteomes" id="UP000290057"/>
    </source>
</evidence>
<evidence type="ECO:0000259" key="3">
    <source>
        <dbReference type="PROSITE" id="PS50175"/>
    </source>
</evidence>
<evidence type="ECO:0000313" key="4">
    <source>
        <dbReference type="EMBL" id="BBI19837.1"/>
    </source>
</evidence>
<dbReference type="PROSITE" id="PS00141">
    <property type="entry name" value="ASP_PROTEASE"/>
    <property type="match status" value="1"/>
</dbReference>
<dbReference type="CDD" id="cd05483">
    <property type="entry name" value="retropepsin_like_bacteria"/>
    <property type="match status" value="1"/>
</dbReference>
<dbReference type="InterPro" id="IPR011969">
    <property type="entry name" value="Clan_AA_Asp_peptidase_C"/>
</dbReference>
<dbReference type="NCBIfam" id="TIGR02281">
    <property type="entry name" value="clan_AA_DTGA"/>
    <property type="match status" value="1"/>
</dbReference>
<keyword evidence="2" id="KW-0732">Signal</keyword>
<dbReference type="Proteomes" id="UP000290057">
    <property type="component" value="Chromosome"/>
</dbReference>
<sequence>MREAVFLTLTVAAFVGFVFAPDGADEPENAAISQAEAERVPGGTGSDPARYAAWAAGSIDLPRAADGHFYAETTVNSAPVRLLVDTGASVVALTAADARAAGLTWSAAEIEIVAQGASGPVAGVPVTLDRVVLGGHEARDVRAVIVPEGLAISLLGQSFLATIDPVRIERDRMVLGG</sequence>
<keyword evidence="5" id="KW-1185">Reference proteome</keyword>
<dbReference type="GO" id="GO:0006508">
    <property type="term" value="P:proteolysis"/>
    <property type="evidence" value="ECO:0007669"/>
    <property type="project" value="InterPro"/>
</dbReference>
<dbReference type="InterPro" id="IPR034122">
    <property type="entry name" value="Retropepsin-like_bacterial"/>
</dbReference>
<keyword evidence="1" id="KW-0378">Hydrolase</keyword>
<dbReference type="InterPro" id="IPR021109">
    <property type="entry name" value="Peptidase_aspartic_dom_sf"/>
</dbReference>
<gene>
    <name evidence="4" type="ORF">EKJ_06840</name>
</gene>
<dbReference type="PROSITE" id="PS50175">
    <property type="entry name" value="ASP_PROT_RETROV"/>
    <property type="match status" value="1"/>
</dbReference>
<feature type="chain" id="PRO_5019034320" description="Peptidase A2 domain-containing protein" evidence="2">
    <location>
        <begin position="21"/>
        <end position="177"/>
    </location>
</feature>
<organism evidence="4 5">
    <name type="scientific">Qipengyuania flava</name>
    <dbReference type="NCBI Taxonomy" id="192812"/>
    <lineage>
        <taxon>Bacteria</taxon>
        <taxon>Pseudomonadati</taxon>
        <taxon>Pseudomonadota</taxon>
        <taxon>Alphaproteobacteria</taxon>
        <taxon>Sphingomonadales</taxon>
        <taxon>Erythrobacteraceae</taxon>
        <taxon>Qipengyuania</taxon>
    </lineage>
</organism>
<dbReference type="InterPro" id="IPR001969">
    <property type="entry name" value="Aspartic_peptidase_AS"/>
</dbReference>
<name>A0A3T1CFT4_9SPHN</name>
<dbReference type="RefSeq" id="WP_130585902.1">
    <property type="nucleotide sequence ID" value="NZ_AP019389.1"/>
</dbReference>
<evidence type="ECO:0000256" key="2">
    <source>
        <dbReference type="SAM" id="SignalP"/>
    </source>
</evidence>
<reference evidence="4 5" key="1">
    <citation type="submission" date="2019-01" db="EMBL/GenBank/DDBJ databases">
        <title>Complete genome sequence of Erythrobacter flavus KJ5.</title>
        <authorList>
            <person name="Kanesaki Y."/>
            <person name="Brotosudarmo T."/>
            <person name="Moriuchi R."/>
            <person name="Awai K."/>
        </authorList>
    </citation>
    <scope>NUCLEOTIDE SEQUENCE [LARGE SCALE GENOMIC DNA]</scope>
    <source>
        <strain evidence="4 5">KJ5</strain>
    </source>
</reference>
<dbReference type="SUPFAM" id="SSF50630">
    <property type="entry name" value="Acid proteases"/>
    <property type="match status" value="1"/>
</dbReference>
<feature type="domain" description="Peptidase A2" evidence="3">
    <location>
        <begin position="80"/>
        <end position="159"/>
    </location>
</feature>
<dbReference type="Pfam" id="PF13975">
    <property type="entry name" value="gag-asp_proteas"/>
    <property type="match status" value="1"/>
</dbReference>